<dbReference type="InterPro" id="IPR000836">
    <property type="entry name" value="PRTase_dom"/>
</dbReference>
<proteinExistence type="inferred from homology"/>
<evidence type="ECO:0000256" key="1">
    <source>
        <dbReference type="ARBA" id="ARBA00008007"/>
    </source>
</evidence>
<accession>A0ABU6KC69</accession>
<dbReference type="Pfam" id="PF00156">
    <property type="entry name" value="Pribosyltran"/>
    <property type="match status" value="1"/>
</dbReference>
<comment type="similarity">
    <text evidence="1">Belongs to the ComF/GntX family.</text>
</comment>
<evidence type="ECO:0000313" key="4">
    <source>
        <dbReference type="Proteomes" id="UP001335737"/>
    </source>
</evidence>
<evidence type="ECO:0000259" key="2">
    <source>
        <dbReference type="Pfam" id="PF00156"/>
    </source>
</evidence>
<dbReference type="Gene3D" id="3.40.50.2020">
    <property type="match status" value="1"/>
</dbReference>
<dbReference type="PANTHER" id="PTHR47505:SF1">
    <property type="entry name" value="DNA UTILIZATION PROTEIN YHGH"/>
    <property type="match status" value="1"/>
</dbReference>
<protein>
    <submittedName>
        <fullName evidence="3">ComF family protein</fullName>
    </submittedName>
</protein>
<sequence length="226" mass="26469">MHCLWCNDPIIVEISWANLVMPPKPKSLCKQCEAELEMIKGKRCEHCSRHSDAPVCSDCIWWNENTSRDTIIFNHSVFVYNTFMQDMMAKWKYRGDYHLCHVFKNQFIQSFKETFSFLKKEAVIVPIPLSEERILERGFNQARVLADFLPLENKDILRRIHGEKQSKKTRNERIHTKNPFILNESINKTTILVDDIYTTGTTLRHAATLLKDQGSPEVYTYTLVRG</sequence>
<gene>
    <name evidence="3" type="ORF">QGM71_05040</name>
</gene>
<dbReference type="CDD" id="cd06223">
    <property type="entry name" value="PRTases_typeI"/>
    <property type="match status" value="1"/>
</dbReference>
<dbReference type="Proteomes" id="UP001335737">
    <property type="component" value="Unassembled WGS sequence"/>
</dbReference>
<dbReference type="InterPro" id="IPR051910">
    <property type="entry name" value="ComF/GntX_DNA_util-trans"/>
</dbReference>
<keyword evidence="4" id="KW-1185">Reference proteome</keyword>
<dbReference type="SUPFAM" id="SSF53271">
    <property type="entry name" value="PRTase-like"/>
    <property type="match status" value="1"/>
</dbReference>
<evidence type="ECO:0000313" key="3">
    <source>
        <dbReference type="EMBL" id="MEC5422864.1"/>
    </source>
</evidence>
<dbReference type="InterPro" id="IPR029057">
    <property type="entry name" value="PRTase-like"/>
</dbReference>
<feature type="domain" description="Phosphoribosyltransferase" evidence="2">
    <location>
        <begin position="134"/>
        <end position="225"/>
    </location>
</feature>
<dbReference type="PANTHER" id="PTHR47505">
    <property type="entry name" value="DNA UTILIZATION PROTEIN YHGH"/>
    <property type="match status" value="1"/>
</dbReference>
<comment type="caution">
    <text evidence="3">The sequence shown here is derived from an EMBL/GenBank/DDBJ whole genome shotgun (WGS) entry which is preliminary data.</text>
</comment>
<organism evidence="3 4">
    <name type="scientific">Virgibacillus tibetensis</name>
    <dbReference type="NCBI Taxonomy" id="3042313"/>
    <lineage>
        <taxon>Bacteria</taxon>
        <taxon>Bacillati</taxon>
        <taxon>Bacillota</taxon>
        <taxon>Bacilli</taxon>
        <taxon>Bacillales</taxon>
        <taxon>Bacillaceae</taxon>
        <taxon>Virgibacillus</taxon>
    </lineage>
</organism>
<name>A0ABU6KC69_9BACI</name>
<dbReference type="EMBL" id="JARZFX010000002">
    <property type="protein sequence ID" value="MEC5422864.1"/>
    <property type="molecule type" value="Genomic_DNA"/>
</dbReference>
<dbReference type="RefSeq" id="WP_327606437.1">
    <property type="nucleotide sequence ID" value="NZ_JARZFX010000002.1"/>
</dbReference>
<reference evidence="3 4" key="1">
    <citation type="journal article" date="2024" name="Int. J. Syst. Evol. Microbiol.">
        <title>Virgibacillus tibetensis sp. nov., isolated from salt lake on the Tibetan Plateau of China.</title>
        <authorList>
            <person name="Phurbu D."/>
            <person name="Liu Z.-X."/>
            <person name="Wang R."/>
            <person name="Zheng Y.-Y."/>
            <person name="Liu H.-C."/>
            <person name="Zhou Y.-G."/>
            <person name="Yu Y.-J."/>
            <person name="Li A.-H."/>
        </authorList>
    </citation>
    <scope>NUCLEOTIDE SEQUENCE [LARGE SCALE GENOMIC DNA]</scope>
    <source>
        <strain evidence="3 4">C22-A2</strain>
    </source>
</reference>